<proteinExistence type="predicted"/>
<evidence type="ECO:0000313" key="2">
    <source>
        <dbReference type="Proteomes" id="UP000596427"/>
    </source>
</evidence>
<keyword evidence="2" id="KW-1185">Reference proteome</keyword>
<dbReference type="EMBL" id="CP063362">
    <property type="protein sequence ID" value="QRG09704.1"/>
    <property type="molecule type" value="Genomic_DNA"/>
</dbReference>
<sequence length="179" mass="19648">MTAIADTPFGKLDTEGRLLKPLLNADTHVAGRFGYRGEISYDGPETVIKEVFSVSESGKPGIGFLAGSIANYETLPKLVESFGAALDADGNYFIYIADLPQGNRLFIRFGDVKIFAIFIDETSVYNELIDTFYVDKVKLKKFDTAAKLDALADVGLKYSSLSDYKEVSYEDGLKIKNAS</sequence>
<organism evidence="1 2">
    <name type="scientific">Xanthobacter dioxanivorans</name>
    <dbReference type="NCBI Taxonomy" id="2528964"/>
    <lineage>
        <taxon>Bacteria</taxon>
        <taxon>Pseudomonadati</taxon>
        <taxon>Pseudomonadota</taxon>
        <taxon>Alphaproteobacteria</taxon>
        <taxon>Hyphomicrobiales</taxon>
        <taxon>Xanthobacteraceae</taxon>
        <taxon>Xanthobacter</taxon>
    </lineage>
</organism>
<reference evidence="1 2" key="1">
    <citation type="submission" date="2020-10" db="EMBL/GenBank/DDBJ databases">
        <title>Degradation of 1,4-Dioxane by Xanthobacter sp. YN2, via a Novel Group-2 Soluble Di-Iron Monooxygenase.</title>
        <authorList>
            <person name="Ma F."/>
            <person name="Wang Y."/>
            <person name="Yang J."/>
            <person name="Guo H."/>
            <person name="Su D."/>
            <person name="Yu L."/>
        </authorList>
    </citation>
    <scope>NUCLEOTIDE SEQUENCE [LARGE SCALE GENOMIC DNA]</scope>
    <source>
        <strain evidence="1 2">YN2</strain>
    </source>
</reference>
<accession>A0A974PTY8</accession>
<gene>
    <name evidence="1" type="ORF">EZH22_17255</name>
</gene>
<dbReference type="AlphaFoldDB" id="A0A974PTY8"/>
<dbReference type="Proteomes" id="UP000596427">
    <property type="component" value="Chromosome"/>
</dbReference>
<evidence type="ECO:0000313" key="1">
    <source>
        <dbReference type="EMBL" id="QRG09704.1"/>
    </source>
</evidence>
<name>A0A974PTY8_9HYPH</name>
<protein>
    <submittedName>
        <fullName evidence="1">Uncharacterized protein</fullName>
    </submittedName>
</protein>
<dbReference type="KEGG" id="xdi:EZH22_17255"/>